<dbReference type="Proteomes" id="UP001341840">
    <property type="component" value="Unassembled WGS sequence"/>
</dbReference>
<comment type="caution">
    <text evidence="2">The sequence shown here is derived from an EMBL/GenBank/DDBJ whole genome shotgun (WGS) entry which is preliminary data.</text>
</comment>
<feature type="compositionally biased region" description="Basic and acidic residues" evidence="1">
    <location>
        <begin position="84"/>
        <end position="108"/>
    </location>
</feature>
<name>A0ABU6T5Y5_9FABA</name>
<gene>
    <name evidence="2" type="ORF">PIB30_010266</name>
</gene>
<evidence type="ECO:0000256" key="1">
    <source>
        <dbReference type="SAM" id="MobiDB-lite"/>
    </source>
</evidence>
<reference evidence="2 3" key="1">
    <citation type="journal article" date="2023" name="Plants (Basel)">
        <title>Bridging the Gap: Combining Genomics and Transcriptomics Approaches to Understand Stylosanthes scabra, an Orphan Legume from the Brazilian Caatinga.</title>
        <authorList>
            <person name="Ferreira-Neto J.R.C."/>
            <person name="da Silva M.D."/>
            <person name="Binneck E."/>
            <person name="de Melo N.F."/>
            <person name="da Silva R.H."/>
            <person name="de Melo A.L.T.M."/>
            <person name="Pandolfi V."/>
            <person name="Bustamante F.O."/>
            <person name="Brasileiro-Vidal A.C."/>
            <person name="Benko-Iseppon A.M."/>
        </authorList>
    </citation>
    <scope>NUCLEOTIDE SEQUENCE [LARGE SCALE GENOMIC DNA]</scope>
    <source>
        <tissue evidence="2">Leaves</tissue>
    </source>
</reference>
<protein>
    <submittedName>
        <fullName evidence="2">Uncharacterized protein</fullName>
    </submittedName>
</protein>
<evidence type="ECO:0000313" key="2">
    <source>
        <dbReference type="EMBL" id="MED6143909.1"/>
    </source>
</evidence>
<evidence type="ECO:0000313" key="3">
    <source>
        <dbReference type="Proteomes" id="UP001341840"/>
    </source>
</evidence>
<keyword evidence="3" id="KW-1185">Reference proteome</keyword>
<accession>A0ABU6T5Y5</accession>
<feature type="region of interest" description="Disordered" evidence="1">
    <location>
        <begin position="75"/>
        <end position="108"/>
    </location>
</feature>
<sequence length="108" mass="12136">MNVRELVVSHNSAYNEILGRTTMYKVGAIMTTSILTRKFITDDGEVEALREDKSEAERCHIATLHDSKNQLPKLAKPKTAGRVHLADLEPPGRKITEKAQPVRELEKV</sequence>
<dbReference type="EMBL" id="JASCZI010090645">
    <property type="protein sequence ID" value="MED6143909.1"/>
    <property type="molecule type" value="Genomic_DNA"/>
</dbReference>
<proteinExistence type="predicted"/>
<organism evidence="2 3">
    <name type="scientific">Stylosanthes scabra</name>
    <dbReference type="NCBI Taxonomy" id="79078"/>
    <lineage>
        <taxon>Eukaryota</taxon>
        <taxon>Viridiplantae</taxon>
        <taxon>Streptophyta</taxon>
        <taxon>Embryophyta</taxon>
        <taxon>Tracheophyta</taxon>
        <taxon>Spermatophyta</taxon>
        <taxon>Magnoliopsida</taxon>
        <taxon>eudicotyledons</taxon>
        <taxon>Gunneridae</taxon>
        <taxon>Pentapetalae</taxon>
        <taxon>rosids</taxon>
        <taxon>fabids</taxon>
        <taxon>Fabales</taxon>
        <taxon>Fabaceae</taxon>
        <taxon>Papilionoideae</taxon>
        <taxon>50 kb inversion clade</taxon>
        <taxon>dalbergioids sensu lato</taxon>
        <taxon>Dalbergieae</taxon>
        <taxon>Pterocarpus clade</taxon>
        <taxon>Stylosanthes</taxon>
    </lineage>
</organism>